<dbReference type="OrthoDB" id="877868at2"/>
<accession>A0A1M7EF74</accession>
<reference evidence="2" key="1">
    <citation type="submission" date="2016-11" db="EMBL/GenBank/DDBJ databases">
        <authorList>
            <person name="Varghese N."/>
            <person name="Submissions S."/>
        </authorList>
    </citation>
    <scope>NUCLEOTIDE SEQUENCE [LARGE SCALE GENOMIC DNA]</scope>
    <source>
        <strain evidence="2">DSM 18569</strain>
    </source>
</reference>
<evidence type="ECO:0000313" key="1">
    <source>
        <dbReference type="EMBL" id="SHL90290.1"/>
    </source>
</evidence>
<dbReference type="EMBL" id="FRAS01000025">
    <property type="protein sequence ID" value="SHL90290.1"/>
    <property type="molecule type" value="Genomic_DNA"/>
</dbReference>
<proteinExistence type="predicted"/>
<name>A0A1M7EF74_9BACT</name>
<organism evidence="1 2">
    <name type="scientific">Hymenobacter psychrotolerans DSM 18569</name>
    <dbReference type="NCBI Taxonomy" id="1121959"/>
    <lineage>
        <taxon>Bacteria</taxon>
        <taxon>Pseudomonadati</taxon>
        <taxon>Bacteroidota</taxon>
        <taxon>Cytophagia</taxon>
        <taxon>Cytophagales</taxon>
        <taxon>Hymenobacteraceae</taxon>
        <taxon>Hymenobacter</taxon>
    </lineage>
</organism>
<dbReference type="RefSeq" id="WP_139252398.1">
    <property type="nucleotide sequence ID" value="NZ_FRAS01000025.1"/>
</dbReference>
<dbReference type="AlphaFoldDB" id="A0A1M7EF74"/>
<dbReference type="STRING" id="1121959.SAMN02746009_03587"/>
<evidence type="ECO:0008006" key="3">
    <source>
        <dbReference type="Google" id="ProtNLM"/>
    </source>
</evidence>
<sequence length="185" mass="20782">MSFIYPSLLRPTTTEILMSASQALAIPKIELQLRRWAGSPISNTFGNKPLIDFGGHPVFAELCVYELVRLSGWEARWVETYGAGPMNPYHFTAWADAGIAGQQHVPITKPAVQDLLQKIAHANGDSYAGCWDVVGWDGETVIFAELKRRKKDRIRPTQPRWLASGLQVGLTLENFLLVEWDIFNE</sequence>
<protein>
    <recommendedName>
        <fullName evidence="3">VRR-NUC domain-containing protein</fullName>
    </recommendedName>
</protein>
<keyword evidence="2" id="KW-1185">Reference proteome</keyword>
<gene>
    <name evidence="1" type="ORF">SAMN02746009_03587</name>
</gene>
<dbReference type="Proteomes" id="UP000183947">
    <property type="component" value="Unassembled WGS sequence"/>
</dbReference>
<evidence type="ECO:0000313" key="2">
    <source>
        <dbReference type="Proteomes" id="UP000183947"/>
    </source>
</evidence>